<keyword evidence="3" id="KW-1185">Reference proteome</keyword>
<feature type="region of interest" description="Disordered" evidence="1">
    <location>
        <begin position="70"/>
        <end position="93"/>
    </location>
</feature>
<accession>A0A371GGF2</accession>
<dbReference type="OrthoDB" id="1934635at2759"/>
<evidence type="ECO:0000313" key="3">
    <source>
        <dbReference type="Proteomes" id="UP000257109"/>
    </source>
</evidence>
<dbReference type="EMBL" id="QJKJ01005623">
    <property type="protein sequence ID" value="RDX89614.1"/>
    <property type="molecule type" value="Genomic_DNA"/>
</dbReference>
<feature type="compositionally biased region" description="Basic and acidic residues" evidence="1">
    <location>
        <begin position="70"/>
        <end position="91"/>
    </location>
</feature>
<name>A0A371GGF2_MUCPR</name>
<reference evidence="2" key="1">
    <citation type="submission" date="2018-05" db="EMBL/GenBank/DDBJ databases">
        <title>Draft genome of Mucuna pruriens seed.</title>
        <authorList>
            <person name="Nnadi N.E."/>
            <person name="Vos R."/>
            <person name="Hasami M.H."/>
            <person name="Devisetty U.K."/>
            <person name="Aguiy J.C."/>
        </authorList>
    </citation>
    <scope>NUCLEOTIDE SEQUENCE [LARGE SCALE GENOMIC DNA]</scope>
    <source>
        <strain evidence="2">JCA_2017</strain>
    </source>
</reference>
<dbReference type="Proteomes" id="UP000257109">
    <property type="component" value="Unassembled WGS sequence"/>
</dbReference>
<gene>
    <name evidence="2" type="ORF">CR513_28638</name>
</gene>
<evidence type="ECO:0000256" key="1">
    <source>
        <dbReference type="SAM" id="MobiDB-lite"/>
    </source>
</evidence>
<protein>
    <submittedName>
        <fullName evidence="2">Uncharacterized protein</fullName>
    </submittedName>
</protein>
<evidence type="ECO:0000313" key="2">
    <source>
        <dbReference type="EMBL" id="RDX89614.1"/>
    </source>
</evidence>
<feature type="non-terminal residue" evidence="2">
    <location>
        <position position="1"/>
    </location>
</feature>
<proteinExistence type="predicted"/>
<dbReference type="AlphaFoldDB" id="A0A371GGF2"/>
<comment type="caution">
    <text evidence="2">The sequence shown here is derived from an EMBL/GenBank/DDBJ whole genome shotgun (WGS) entry which is preliminary data.</text>
</comment>
<sequence length="119" mass="13433">MMMTTAPKTSSCCTSTMMMENLVVASIVIYMDVQDVFSAEIPSGLPSIRGIEHHIDLNPGGEFDSKTYPFEEGRNDRYPTNKAKDPLHDTRGFLTRPKTNIMKQSLQDLSVRKNEKFDS</sequence>
<organism evidence="2 3">
    <name type="scientific">Mucuna pruriens</name>
    <name type="common">Velvet bean</name>
    <name type="synonym">Dolichos pruriens</name>
    <dbReference type="NCBI Taxonomy" id="157652"/>
    <lineage>
        <taxon>Eukaryota</taxon>
        <taxon>Viridiplantae</taxon>
        <taxon>Streptophyta</taxon>
        <taxon>Embryophyta</taxon>
        <taxon>Tracheophyta</taxon>
        <taxon>Spermatophyta</taxon>
        <taxon>Magnoliopsida</taxon>
        <taxon>eudicotyledons</taxon>
        <taxon>Gunneridae</taxon>
        <taxon>Pentapetalae</taxon>
        <taxon>rosids</taxon>
        <taxon>fabids</taxon>
        <taxon>Fabales</taxon>
        <taxon>Fabaceae</taxon>
        <taxon>Papilionoideae</taxon>
        <taxon>50 kb inversion clade</taxon>
        <taxon>NPAAA clade</taxon>
        <taxon>indigoferoid/millettioid clade</taxon>
        <taxon>Phaseoleae</taxon>
        <taxon>Mucuna</taxon>
    </lineage>
</organism>